<feature type="region of interest" description="Disordered" evidence="3">
    <location>
        <begin position="597"/>
        <end position="621"/>
    </location>
</feature>
<name>A0A9D3LI39_ANGAN</name>
<feature type="coiled-coil region" evidence="2">
    <location>
        <begin position="116"/>
        <end position="216"/>
    </location>
</feature>
<feature type="region of interest" description="Disordered" evidence="3">
    <location>
        <begin position="1"/>
        <end position="38"/>
    </location>
</feature>
<feature type="domain" description="ODAD1 central coiled coil region" evidence="4">
    <location>
        <begin position="427"/>
        <end position="536"/>
    </location>
</feature>
<comment type="caution">
    <text evidence="5">The sequence shown here is derived from an EMBL/GenBank/DDBJ whole genome shotgun (WGS) entry which is preliminary data.</text>
</comment>
<dbReference type="GO" id="GO:0036158">
    <property type="term" value="P:outer dynein arm assembly"/>
    <property type="evidence" value="ECO:0007669"/>
    <property type="project" value="TreeGrafter"/>
</dbReference>
<dbReference type="PANTHER" id="PTHR21694:SF18">
    <property type="entry name" value="COILED-COIL DOMAIN-CONTAINING PROTEIN 63"/>
    <property type="match status" value="1"/>
</dbReference>
<dbReference type="PANTHER" id="PTHR21694">
    <property type="entry name" value="COILED-COIL DOMAIN-CONTAINING PROTEIN 63"/>
    <property type="match status" value="1"/>
</dbReference>
<protein>
    <recommendedName>
        <fullName evidence="4">ODAD1 central coiled coil region domain-containing protein</fullName>
    </recommendedName>
</protein>
<evidence type="ECO:0000259" key="4">
    <source>
        <dbReference type="Pfam" id="PF21773"/>
    </source>
</evidence>
<dbReference type="GO" id="GO:0005930">
    <property type="term" value="C:axoneme"/>
    <property type="evidence" value="ECO:0007669"/>
    <property type="project" value="TreeGrafter"/>
</dbReference>
<feature type="compositionally biased region" description="Basic and acidic residues" evidence="3">
    <location>
        <begin position="483"/>
        <end position="497"/>
    </location>
</feature>
<evidence type="ECO:0000256" key="1">
    <source>
        <dbReference type="ARBA" id="ARBA00023054"/>
    </source>
</evidence>
<feature type="domain" description="ODAD1 central coiled coil region" evidence="4">
    <location>
        <begin position="152"/>
        <end position="316"/>
    </location>
</feature>
<sequence>MVKSKKQKASLPSKAACKKGNVSGLGHNDAEADSDNEGESEVLTLQRVCHRLDVARQVQEREAQTIIRRQRKLIGRLREEREELLLSLKGMGSGEDRVTRSFNVLLKRSDELDDLILRENVRLRSLDREIHDLQRKMDAERKGLPSTEDASRKIQRLTSQIAQVNCRLGSLVSTNGTLRQDIQTMRGEKERFLRMKNRLGKELQNAQKKMGILLDEANEYIHMREESQARTARAQDQRIKEAEQREGELTEIQRTLSHAQKEGQFLWEKTKQRERDRNFLRAAGKKEARAREVKVEQRVVLNQYEEAVEKIGELVDRVTRKRVPGGQRWSRVTDQAGAAADRPSEDERRRVLWGLVSRRRSTLVSPMFREALGGEGEVERRGRRLTEHRRRSTLLAGPSPEEQERLRELARRALEEQRLAKRGVADFDAQLFYSVYLEREDVNFALFNYVCEQNAEVEDLTKDMEQLKQAVELQRAGGAAASQEREDRRRNLEETREHVAQAASKLQAEAEKRNQVLRLIKAGVEDMAARMGIDPTHPEGPWDWTDNTITRATLSLLGLMEQRITDMLTVRSHLESQDQEIEGAAAKMALIPHFLRSSPPDTPHSVHVPSIQPPPSDNLKALSREELKQRAVKSIQRKPGKPAV</sequence>
<dbReference type="EMBL" id="JAFIRN010000018">
    <property type="protein sequence ID" value="KAG5831200.1"/>
    <property type="molecule type" value="Genomic_DNA"/>
</dbReference>
<feature type="region of interest" description="Disordered" evidence="3">
    <location>
        <begin position="375"/>
        <end position="403"/>
    </location>
</feature>
<organism evidence="5 6">
    <name type="scientific">Anguilla anguilla</name>
    <name type="common">European freshwater eel</name>
    <name type="synonym">Muraena anguilla</name>
    <dbReference type="NCBI Taxonomy" id="7936"/>
    <lineage>
        <taxon>Eukaryota</taxon>
        <taxon>Metazoa</taxon>
        <taxon>Chordata</taxon>
        <taxon>Craniata</taxon>
        <taxon>Vertebrata</taxon>
        <taxon>Euteleostomi</taxon>
        <taxon>Actinopterygii</taxon>
        <taxon>Neopterygii</taxon>
        <taxon>Teleostei</taxon>
        <taxon>Anguilliformes</taxon>
        <taxon>Anguillidae</taxon>
        <taxon>Anguilla</taxon>
    </lineage>
</organism>
<feature type="region of interest" description="Disordered" evidence="3">
    <location>
        <begin position="473"/>
        <end position="497"/>
    </location>
</feature>
<evidence type="ECO:0000256" key="2">
    <source>
        <dbReference type="SAM" id="Coils"/>
    </source>
</evidence>
<evidence type="ECO:0000256" key="3">
    <source>
        <dbReference type="SAM" id="MobiDB-lite"/>
    </source>
</evidence>
<dbReference type="Pfam" id="PF21773">
    <property type="entry name" value="ODAD1_CC"/>
    <property type="match status" value="2"/>
</dbReference>
<evidence type="ECO:0000313" key="6">
    <source>
        <dbReference type="Proteomes" id="UP001044222"/>
    </source>
</evidence>
<dbReference type="GO" id="GO:0003341">
    <property type="term" value="P:cilium movement"/>
    <property type="evidence" value="ECO:0007669"/>
    <property type="project" value="TreeGrafter"/>
</dbReference>
<dbReference type="InterPro" id="IPR049258">
    <property type="entry name" value="ODAD1_CC"/>
</dbReference>
<keyword evidence="1 2" id="KW-0175">Coiled coil</keyword>
<proteinExistence type="predicted"/>
<dbReference type="InterPro" id="IPR051876">
    <property type="entry name" value="ODA-DC/CCD"/>
</dbReference>
<dbReference type="Proteomes" id="UP001044222">
    <property type="component" value="Chromosome 18"/>
</dbReference>
<reference evidence="5" key="1">
    <citation type="submission" date="2021-01" db="EMBL/GenBank/DDBJ databases">
        <title>A chromosome-scale assembly of European eel, Anguilla anguilla.</title>
        <authorList>
            <person name="Henkel C."/>
            <person name="Jong-Raadsen S.A."/>
            <person name="Dufour S."/>
            <person name="Weltzien F.-A."/>
            <person name="Palstra A.P."/>
            <person name="Pelster B."/>
            <person name="Spaink H.P."/>
            <person name="Van Den Thillart G.E."/>
            <person name="Jansen H."/>
            <person name="Zahm M."/>
            <person name="Klopp C."/>
            <person name="Cedric C."/>
            <person name="Louis A."/>
            <person name="Berthelot C."/>
            <person name="Parey E."/>
            <person name="Roest Crollius H."/>
            <person name="Montfort J."/>
            <person name="Robinson-Rechavi M."/>
            <person name="Bucao C."/>
            <person name="Bouchez O."/>
            <person name="Gislard M."/>
            <person name="Lluch J."/>
            <person name="Milhes M."/>
            <person name="Lampietro C."/>
            <person name="Lopez Roques C."/>
            <person name="Donnadieu C."/>
            <person name="Braasch I."/>
            <person name="Desvignes T."/>
            <person name="Postlethwait J."/>
            <person name="Bobe J."/>
            <person name="Guiguen Y."/>
            <person name="Dirks R."/>
        </authorList>
    </citation>
    <scope>NUCLEOTIDE SEQUENCE</scope>
    <source>
        <strain evidence="5">Tag_6206</strain>
        <tissue evidence="5">Liver</tissue>
    </source>
</reference>
<evidence type="ECO:0000313" key="5">
    <source>
        <dbReference type="EMBL" id="KAG5831200.1"/>
    </source>
</evidence>
<feature type="compositionally biased region" description="Basic residues" evidence="3">
    <location>
        <begin position="381"/>
        <end position="392"/>
    </location>
</feature>
<gene>
    <name evidence="5" type="ORF">ANANG_G00301310</name>
</gene>
<dbReference type="AlphaFoldDB" id="A0A9D3LI39"/>
<keyword evidence="6" id="KW-1185">Reference proteome</keyword>
<accession>A0A9D3LI39</accession>